<sequence length="133" mass="15956">MKELNIKLGLIQISNLNIINNINEFIDVIEFIDFSFAFELLFKPNKKYAIVVLSHAWYTFNAPLMRFFRNDYYIDSHFYIAFSFVNLAYRYDSILKERLDRQNRWSDGLGLLLTYISDRFFIDNYIYGICAEV</sequence>
<reference evidence="2" key="1">
    <citation type="submission" date="2013-02" db="EMBL/GenBank/DDBJ databases">
        <authorList>
            <person name="Hughes D."/>
        </authorList>
    </citation>
    <scope>NUCLEOTIDE SEQUENCE</scope>
    <source>
        <strain>Durham</strain>
        <strain evidence="2">NC isolate 2 -- Noor lab</strain>
    </source>
</reference>
<evidence type="ECO:0000313" key="1">
    <source>
        <dbReference type="EnsemblMetazoa" id="MESCA002904-PA"/>
    </source>
</evidence>
<dbReference type="EnsemblMetazoa" id="MESCA002904-RA">
    <property type="protein sequence ID" value="MESCA002904-PA"/>
    <property type="gene ID" value="MESCA002904"/>
</dbReference>
<keyword evidence="2" id="KW-1185">Reference proteome</keyword>
<organism evidence="1 2">
    <name type="scientific">Megaselia scalaris</name>
    <name type="common">Humpbacked fly</name>
    <name type="synonym">Phora scalaris</name>
    <dbReference type="NCBI Taxonomy" id="36166"/>
    <lineage>
        <taxon>Eukaryota</taxon>
        <taxon>Metazoa</taxon>
        <taxon>Ecdysozoa</taxon>
        <taxon>Arthropoda</taxon>
        <taxon>Hexapoda</taxon>
        <taxon>Insecta</taxon>
        <taxon>Pterygota</taxon>
        <taxon>Neoptera</taxon>
        <taxon>Endopterygota</taxon>
        <taxon>Diptera</taxon>
        <taxon>Brachycera</taxon>
        <taxon>Muscomorpha</taxon>
        <taxon>Platypezoidea</taxon>
        <taxon>Phoridae</taxon>
        <taxon>Megaseliini</taxon>
        <taxon>Megaselia</taxon>
    </lineage>
</organism>
<accession>T1GHK0</accession>
<dbReference type="HOGENOM" id="CLU_1909069_0_0_1"/>
<dbReference type="EMBL" id="CAQQ02011295">
    <property type="status" value="NOT_ANNOTATED_CDS"/>
    <property type="molecule type" value="Genomic_DNA"/>
</dbReference>
<dbReference type="EMBL" id="CAQQ02011294">
    <property type="status" value="NOT_ANNOTATED_CDS"/>
    <property type="molecule type" value="Genomic_DNA"/>
</dbReference>
<dbReference type="EMBL" id="CAQQ02011293">
    <property type="status" value="NOT_ANNOTATED_CDS"/>
    <property type="molecule type" value="Genomic_DNA"/>
</dbReference>
<proteinExistence type="predicted"/>
<name>T1GHK0_MEGSC</name>
<dbReference type="Proteomes" id="UP000015102">
    <property type="component" value="Unassembled WGS sequence"/>
</dbReference>
<protein>
    <submittedName>
        <fullName evidence="1">Uncharacterized protein</fullName>
    </submittedName>
</protein>
<evidence type="ECO:0000313" key="2">
    <source>
        <dbReference type="Proteomes" id="UP000015102"/>
    </source>
</evidence>
<dbReference type="AlphaFoldDB" id="T1GHK0"/>
<reference evidence="1" key="2">
    <citation type="submission" date="2015-06" db="UniProtKB">
        <authorList>
            <consortium name="EnsemblMetazoa"/>
        </authorList>
    </citation>
    <scope>IDENTIFICATION</scope>
</reference>